<keyword evidence="6 10" id="KW-0472">Membrane</keyword>
<dbReference type="GO" id="GO:0007155">
    <property type="term" value="P:cell adhesion"/>
    <property type="evidence" value="ECO:0007669"/>
    <property type="project" value="UniProtKB-KW"/>
</dbReference>
<keyword evidence="5 10" id="KW-1133">Transmembrane helix</keyword>
<dbReference type="SMART" id="SM00409">
    <property type="entry name" value="IG"/>
    <property type="match status" value="3"/>
</dbReference>
<dbReference type="PANTHER" id="PTHR12035">
    <property type="entry name" value="SIALIC ACID BINDING IMMUNOGLOBULIN-LIKE LECTIN"/>
    <property type="match status" value="1"/>
</dbReference>
<evidence type="ECO:0000256" key="2">
    <source>
        <dbReference type="ARBA" id="ARBA00022692"/>
    </source>
</evidence>
<dbReference type="InterPro" id="IPR003598">
    <property type="entry name" value="Ig_sub2"/>
</dbReference>
<keyword evidence="4" id="KW-0130">Cell adhesion</keyword>
<dbReference type="Pfam" id="PF08205">
    <property type="entry name" value="C2-set_2"/>
    <property type="match status" value="1"/>
</dbReference>
<evidence type="ECO:0000313" key="13">
    <source>
        <dbReference type="EMBL" id="KAJ1132577.1"/>
    </source>
</evidence>
<keyword evidence="3" id="KW-0430">Lectin</keyword>
<evidence type="ECO:0000256" key="11">
    <source>
        <dbReference type="SAM" id="SignalP"/>
    </source>
</evidence>
<organism evidence="13 14">
    <name type="scientific">Pleurodeles waltl</name>
    <name type="common">Iberian ribbed newt</name>
    <dbReference type="NCBI Taxonomy" id="8319"/>
    <lineage>
        <taxon>Eukaryota</taxon>
        <taxon>Metazoa</taxon>
        <taxon>Chordata</taxon>
        <taxon>Craniata</taxon>
        <taxon>Vertebrata</taxon>
        <taxon>Euteleostomi</taxon>
        <taxon>Amphibia</taxon>
        <taxon>Batrachia</taxon>
        <taxon>Caudata</taxon>
        <taxon>Salamandroidea</taxon>
        <taxon>Salamandridae</taxon>
        <taxon>Pleurodelinae</taxon>
        <taxon>Pleurodeles</taxon>
    </lineage>
</organism>
<dbReference type="InterPro" id="IPR013162">
    <property type="entry name" value="CD80_C2-set"/>
</dbReference>
<keyword evidence="2 10" id="KW-0812">Transmembrane</keyword>
<evidence type="ECO:0000256" key="1">
    <source>
        <dbReference type="ARBA" id="ARBA00004479"/>
    </source>
</evidence>
<comment type="subcellular location">
    <subcellularLocation>
        <location evidence="1">Membrane</location>
        <topology evidence="1">Single-pass type I membrane protein</topology>
    </subcellularLocation>
</comment>
<evidence type="ECO:0000259" key="12">
    <source>
        <dbReference type="PROSITE" id="PS50835"/>
    </source>
</evidence>
<keyword evidence="7" id="KW-1015">Disulfide bond</keyword>
<evidence type="ECO:0000313" key="14">
    <source>
        <dbReference type="Proteomes" id="UP001066276"/>
    </source>
</evidence>
<dbReference type="GO" id="GO:0033691">
    <property type="term" value="F:sialic acid binding"/>
    <property type="evidence" value="ECO:0007669"/>
    <property type="project" value="TreeGrafter"/>
</dbReference>
<dbReference type="InterPro" id="IPR007110">
    <property type="entry name" value="Ig-like_dom"/>
</dbReference>
<dbReference type="EMBL" id="JANPWB010000011">
    <property type="protein sequence ID" value="KAJ1132577.1"/>
    <property type="molecule type" value="Genomic_DNA"/>
</dbReference>
<feature type="compositionally biased region" description="Polar residues" evidence="9">
    <location>
        <begin position="337"/>
        <end position="351"/>
    </location>
</feature>
<feature type="domain" description="Ig-like" evidence="12">
    <location>
        <begin position="146"/>
        <end position="236"/>
    </location>
</feature>
<evidence type="ECO:0000256" key="5">
    <source>
        <dbReference type="ARBA" id="ARBA00022989"/>
    </source>
</evidence>
<dbReference type="PROSITE" id="PS50835">
    <property type="entry name" value="IG_LIKE"/>
    <property type="match status" value="2"/>
</dbReference>
<sequence length="436" mass="48928">MSDIMALVRLIVFFLLRKGVLCASDEYKVIVPSKVTVQEGLCVLIPCEFRYENTMERDGAPHGYWYIEGQEEVVASDDVNKEILEDTRDRFRLVGNPRKRNCSLSINDIRKSDGRDYYFKYENNDIKLNFSLFPLHINVVDLQDTPDMFVQDLIEGKETKVFCRAPGRCSGTPPNITWNMDSELEYEQRNYIVDNAGGSKTHMSRIIFNATRKHNNKSLKCTANFSSVNRSTTNITSLNVEYPPSAPVIRLFITDEGGSMSIHKSNSVVIQEGVTYTILCTVDSNPPANLTWMKGEYILEESNLPKVSNNLQTSLLNVTSKDIGSYRCEAVNKHGSSRGSMNVTAQSSESRQPSKEGTGCATLSIEVLVAIMVGITLVMLLLVVVSFCVIKTIKKKSKVGESNMKEASDNIAMDSIYQELQGQQMHIYSVLKKEVD</sequence>
<dbReference type="AlphaFoldDB" id="A0AAV7PZ56"/>
<protein>
    <recommendedName>
        <fullName evidence="12">Ig-like domain-containing protein</fullName>
    </recommendedName>
</protein>
<dbReference type="InterPro" id="IPR051036">
    <property type="entry name" value="SIGLEC"/>
</dbReference>
<gene>
    <name evidence="13" type="ORF">NDU88_010885</name>
</gene>
<dbReference type="SMART" id="SM00408">
    <property type="entry name" value="IGc2"/>
    <property type="match status" value="1"/>
</dbReference>
<evidence type="ECO:0000256" key="4">
    <source>
        <dbReference type="ARBA" id="ARBA00022889"/>
    </source>
</evidence>
<dbReference type="Pfam" id="PF13927">
    <property type="entry name" value="Ig_3"/>
    <property type="match status" value="1"/>
</dbReference>
<evidence type="ECO:0000256" key="10">
    <source>
        <dbReference type="SAM" id="Phobius"/>
    </source>
</evidence>
<accession>A0AAV7PZ56</accession>
<feature type="signal peptide" evidence="11">
    <location>
        <begin position="1"/>
        <end position="22"/>
    </location>
</feature>
<keyword evidence="14" id="KW-1185">Reference proteome</keyword>
<feature type="region of interest" description="Disordered" evidence="9">
    <location>
        <begin position="334"/>
        <end position="357"/>
    </location>
</feature>
<dbReference type="Proteomes" id="UP001066276">
    <property type="component" value="Chromosome 7"/>
</dbReference>
<feature type="chain" id="PRO_5044023609" description="Ig-like domain-containing protein" evidence="11">
    <location>
        <begin position="23"/>
        <end position="436"/>
    </location>
</feature>
<evidence type="ECO:0000256" key="7">
    <source>
        <dbReference type="ARBA" id="ARBA00023157"/>
    </source>
</evidence>
<feature type="transmembrane region" description="Helical" evidence="10">
    <location>
        <begin position="367"/>
        <end position="390"/>
    </location>
</feature>
<dbReference type="PANTHER" id="PTHR12035:SF125">
    <property type="entry name" value="SIALIC ACID-BINDING IG-LIKE LECTIN 5"/>
    <property type="match status" value="1"/>
</dbReference>
<evidence type="ECO:0000256" key="8">
    <source>
        <dbReference type="ARBA" id="ARBA00038361"/>
    </source>
</evidence>
<dbReference type="SUPFAM" id="SSF48726">
    <property type="entry name" value="Immunoglobulin"/>
    <property type="match status" value="3"/>
</dbReference>
<feature type="domain" description="Ig-like" evidence="12">
    <location>
        <begin position="247"/>
        <end position="344"/>
    </location>
</feature>
<dbReference type="InterPro" id="IPR036179">
    <property type="entry name" value="Ig-like_dom_sf"/>
</dbReference>
<evidence type="ECO:0000256" key="6">
    <source>
        <dbReference type="ARBA" id="ARBA00023136"/>
    </source>
</evidence>
<dbReference type="GO" id="GO:0030246">
    <property type="term" value="F:carbohydrate binding"/>
    <property type="evidence" value="ECO:0007669"/>
    <property type="project" value="UniProtKB-KW"/>
</dbReference>
<dbReference type="Pfam" id="PF07686">
    <property type="entry name" value="V-set"/>
    <property type="match status" value="1"/>
</dbReference>
<dbReference type="CDD" id="cd00096">
    <property type="entry name" value="Ig"/>
    <property type="match status" value="1"/>
</dbReference>
<dbReference type="InterPro" id="IPR003599">
    <property type="entry name" value="Ig_sub"/>
</dbReference>
<comment type="caution">
    <text evidence="13">The sequence shown here is derived from an EMBL/GenBank/DDBJ whole genome shotgun (WGS) entry which is preliminary data.</text>
</comment>
<dbReference type="Gene3D" id="2.60.40.10">
    <property type="entry name" value="Immunoglobulins"/>
    <property type="match status" value="3"/>
</dbReference>
<dbReference type="GO" id="GO:0005886">
    <property type="term" value="C:plasma membrane"/>
    <property type="evidence" value="ECO:0007669"/>
    <property type="project" value="TreeGrafter"/>
</dbReference>
<dbReference type="InterPro" id="IPR013783">
    <property type="entry name" value="Ig-like_fold"/>
</dbReference>
<keyword evidence="11" id="KW-0732">Signal</keyword>
<proteinExistence type="inferred from homology"/>
<reference evidence="13" key="1">
    <citation type="journal article" date="2022" name="bioRxiv">
        <title>Sequencing and chromosome-scale assembly of the giantPleurodeles waltlgenome.</title>
        <authorList>
            <person name="Brown T."/>
            <person name="Elewa A."/>
            <person name="Iarovenko S."/>
            <person name="Subramanian E."/>
            <person name="Araus A.J."/>
            <person name="Petzold A."/>
            <person name="Susuki M."/>
            <person name="Suzuki K.-i.T."/>
            <person name="Hayashi T."/>
            <person name="Toyoda A."/>
            <person name="Oliveira C."/>
            <person name="Osipova E."/>
            <person name="Leigh N.D."/>
            <person name="Simon A."/>
            <person name="Yun M.H."/>
        </authorList>
    </citation>
    <scope>NUCLEOTIDE SEQUENCE</scope>
    <source>
        <strain evidence="13">20211129_DDA</strain>
        <tissue evidence="13">Liver</tissue>
    </source>
</reference>
<evidence type="ECO:0000256" key="3">
    <source>
        <dbReference type="ARBA" id="ARBA00022734"/>
    </source>
</evidence>
<dbReference type="InterPro" id="IPR013106">
    <property type="entry name" value="Ig_V-set"/>
</dbReference>
<name>A0AAV7PZ56_PLEWA</name>
<evidence type="ECO:0000256" key="9">
    <source>
        <dbReference type="SAM" id="MobiDB-lite"/>
    </source>
</evidence>
<comment type="similarity">
    <text evidence="8">Belongs to the immunoglobulin superfamily. SIGLEC (sialic acid binding Ig-like lectin) family.</text>
</comment>